<protein>
    <recommendedName>
        <fullName evidence="4">SWIM-type domain-containing protein</fullName>
    </recommendedName>
</protein>
<evidence type="ECO:0000313" key="3">
    <source>
        <dbReference type="Proteomes" id="UP001432027"/>
    </source>
</evidence>
<reference evidence="2" key="1">
    <citation type="submission" date="2023-10" db="EMBL/GenBank/DDBJ databases">
        <title>Genome assembly of Pristionchus species.</title>
        <authorList>
            <person name="Yoshida K."/>
            <person name="Sommer R.J."/>
        </authorList>
    </citation>
    <scope>NUCLEOTIDE SEQUENCE</scope>
    <source>
        <strain evidence="2">RS0144</strain>
    </source>
</reference>
<proteinExistence type="predicted"/>
<dbReference type="EMBL" id="BTSX01000004">
    <property type="protein sequence ID" value="GMS95755.1"/>
    <property type="molecule type" value="Genomic_DNA"/>
</dbReference>
<sequence length="137" mass="15726">KHKWMPKHGNARVDELVHTLLWVPGEIEEEHEIEDEQGIFEGKCRQMESYSRHRSGASGYKDQTEKIDRTTTTTWSIRSEKGDSIYTVYTVTDRGAHKCDCREVNLHCYGCPACPRRFDCSCPDGRKAGITCKHVHA</sequence>
<evidence type="ECO:0000256" key="1">
    <source>
        <dbReference type="SAM" id="MobiDB-lite"/>
    </source>
</evidence>
<evidence type="ECO:0008006" key="4">
    <source>
        <dbReference type="Google" id="ProtNLM"/>
    </source>
</evidence>
<keyword evidence="3" id="KW-1185">Reference proteome</keyword>
<comment type="caution">
    <text evidence="2">The sequence shown here is derived from an EMBL/GenBank/DDBJ whole genome shotgun (WGS) entry which is preliminary data.</text>
</comment>
<dbReference type="AlphaFoldDB" id="A0AAV5TMZ6"/>
<dbReference type="Proteomes" id="UP001432027">
    <property type="component" value="Unassembled WGS sequence"/>
</dbReference>
<feature type="region of interest" description="Disordered" evidence="1">
    <location>
        <begin position="50"/>
        <end position="72"/>
    </location>
</feature>
<name>A0AAV5TMZ6_9BILA</name>
<feature type="non-terminal residue" evidence="2">
    <location>
        <position position="1"/>
    </location>
</feature>
<evidence type="ECO:0000313" key="2">
    <source>
        <dbReference type="EMBL" id="GMS95755.1"/>
    </source>
</evidence>
<gene>
    <name evidence="2" type="ORF">PENTCL1PPCAC_17930</name>
</gene>
<feature type="non-terminal residue" evidence="2">
    <location>
        <position position="137"/>
    </location>
</feature>
<organism evidence="2 3">
    <name type="scientific">Pristionchus entomophagus</name>
    <dbReference type="NCBI Taxonomy" id="358040"/>
    <lineage>
        <taxon>Eukaryota</taxon>
        <taxon>Metazoa</taxon>
        <taxon>Ecdysozoa</taxon>
        <taxon>Nematoda</taxon>
        <taxon>Chromadorea</taxon>
        <taxon>Rhabditida</taxon>
        <taxon>Rhabditina</taxon>
        <taxon>Diplogasteromorpha</taxon>
        <taxon>Diplogasteroidea</taxon>
        <taxon>Neodiplogasteridae</taxon>
        <taxon>Pristionchus</taxon>
    </lineage>
</organism>
<accession>A0AAV5TMZ6</accession>